<evidence type="ECO:0000256" key="1">
    <source>
        <dbReference type="ARBA" id="ARBA00022473"/>
    </source>
</evidence>
<feature type="domain" description="GCM" evidence="7">
    <location>
        <begin position="63"/>
        <end position="219"/>
    </location>
</feature>
<keyword evidence="3" id="KW-0238">DNA-binding</keyword>
<dbReference type="SUPFAM" id="SSF90073">
    <property type="entry name" value="GCM domain"/>
    <property type="match status" value="1"/>
</dbReference>
<feature type="region of interest" description="Disordered" evidence="6">
    <location>
        <begin position="492"/>
        <end position="527"/>
    </location>
</feature>
<dbReference type="InterPro" id="IPR003902">
    <property type="entry name" value="Tscrpt_reg_GCM"/>
</dbReference>
<name>A0AAN9T9G0_9HEMI</name>
<dbReference type="GO" id="GO:0005634">
    <property type="term" value="C:nucleus"/>
    <property type="evidence" value="ECO:0007669"/>
    <property type="project" value="TreeGrafter"/>
</dbReference>
<keyword evidence="5" id="KW-0539">Nucleus</keyword>
<comment type="caution">
    <text evidence="8">The sequence shown here is derived from an EMBL/GenBank/DDBJ whole genome shotgun (WGS) entry which is preliminary data.</text>
</comment>
<dbReference type="Pfam" id="PF03615">
    <property type="entry name" value="GCM"/>
    <property type="match status" value="1"/>
</dbReference>
<dbReference type="InterPro" id="IPR036115">
    <property type="entry name" value="GCM_dom_sf"/>
</dbReference>
<evidence type="ECO:0000313" key="8">
    <source>
        <dbReference type="EMBL" id="KAK7575444.1"/>
    </source>
</evidence>
<evidence type="ECO:0000256" key="5">
    <source>
        <dbReference type="ARBA" id="ARBA00023242"/>
    </source>
</evidence>
<keyword evidence="9" id="KW-1185">Reference proteome</keyword>
<dbReference type="PANTHER" id="PTHR12414">
    <property type="entry name" value="GLIAL CELLS MISSING RELATED/GLIDE"/>
    <property type="match status" value="1"/>
</dbReference>
<feature type="compositionally biased region" description="Basic and acidic residues" evidence="6">
    <location>
        <begin position="449"/>
        <end position="463"/>
    </location>
</feature>
<evidence type="ECO:0000256" key="6">
    <source>
        <dbReference type="SAM" id="MobiDB-lite"/>
    </source>
</evidence>
<dbReference type="InterPro" id="IPR043021">
    <property type="entry name" value="GCM_small"/>
</dbReference>
<evidence type="ECO:0000256" key="3">
    <source>
        <dbReference type="ARBA" id="ARBA00023125"/>
    </source>
</evidence>
<sequence>MSRSRVGYILPRTATQVSTTTLHGLSQLEREANSPSGMECPFPGYPTNCHQRAANYANASRNVDWDINDSTIPRVNEFNRFEEWADGHCRLVYPTSSEEAKRHASGWAMRNTNNHNVHILKKSCLGVLVCSRRCVLPNGESVHLRPAICDKARRKQQGKPCPNKQCAGRLEIQPCRGHCGYPVTHFWRHTDFAIFFQAKGVHDHLRPEAKSTAEARRSIGNGRRVRGLAMFLSRETAISAKVVPLRESKRQMCEYRDGVGQQCRTKVSLPPSSLTDVKIRRTTDLTCTCLPYKCRCAVTGTYGVSHDVSVAQKSTDYFTTTTTTTAQTGDVVGAIANISSQTTFGEVAIEGNCDMSYELNSLGHEFFQPEHIFQLDQPIRGAEMGEAPDPNKSPTTVLDLGSGTIHHSPFKVEPQSNPSNHHLHHHHYHQSPHPHPHPHQHHHHHHQHQPHERRIHDPPPHVWHFESSIKHEENSSSMEDVSDHFVLDGQHLQPPAQRLPSPSPLPLPPPQPQPSSAPLSPRDYGDSMVTAGFSGTLSYFKSDSSCRFEYSQPHKTLAGGSGGLAPLYGGDQTGNGHQVAVAAATTATIPTSNSTNVATAYPPYASDVVSATAAASANHYEHKLQHAPAIFAPSDPFSSLDMSQLDYAAKNLTYPADDGSGRASAIAVPGHDLDGGTVLHDAENVFDQFALNHGQHESHYSQSNFQTYMFVPQH</sequence>
<keyword evidence="1" id="KW-0217">Developmental protein</keyword>
<accession>A0AAN9T9G0</accession>
<evidence type="ECO:0000256" key="2">
    <source>
        <dbReference type="ARBA" id="ARBA00023015"/>
    </source>
</evidence>
<dbReference type="PANTHER" id="PTHR12414:SF8">
    <property type="entry name" value="TRANSCRIPTION FACTOR GLIAL CELLS MISSING-RELATED"/>
    <property type="match status" value="1"/>
</dbReference>
<dbReference type="Gene3D" id="3.30.70.3530">
    <property type="entry name" value="GCM motif"/>
    <property type="match status" value="1"/>
</dbReference>
<dbReference type="EMBL" id="JBBCAQ010000036">
    <property type="protein sequence ID" value="KAK7575444.1"/>
    <property type="molecule type" value="Genomic_DNA"/>
</dbReference>
<dbReference type="AlphaFoldDB" id="A0AAN9T9G0"/>
<dbReference type="GO" id="GO:0000978">
    <property type="term" value="F:RNA polymerase II cis-regulatory region sequence-specific DNA binding"/>
    <property type="evidence" value="ECO:0007669"/>
    <property type="project" value="TreeGrafter"/>
</dbReference>
<reference evidence="8 9" key="1">
    <citation type="submission" date="2024-03" db="EMBL/GenBank/DDBJ databases">
        <title>Adaptation during the transition from Ophiocordyceps entomopathogen to insect associate is accompanied by gene loss and intensified selection.</title>
        <authorList>
            <person name="Ward C.M."/>
            <person name="Onetto C.A."/>
            <person name="Borneman A.R."/>
        </authorList>
    </citation>
    <scope>NUCLEOTIDE SEQUENCE [LARGE SCALE GENOMIC DNA]</scope>
    <source>
        <strain evidence="8">AWRI1</strain>
        <tissue evidence="8">Single Adult Female</tissue>
    </source>
</reference>
<evidence type="ECO:0000256" key="4">
    <source>
        <dbReference type="ARBA" id="ARBA00023163"/>
    </source>
</evidence>
<gene>
    <name evidence="8" type="ORF">V9T40_011730</name>
</gene>
<dbReference type="GO" id="GO:0042063">
    <property type="term" value="P:gliogenesis"/>
    <property type="evidence" value="ECO:0007669"/>
    <property type="project" value="TreeGrafter"/>
</dbReference>
<dbReference type="Proteomes" id="UP001367676">
    <property type="component" value="Unassembled WGS sequence"/>
</dbReference>
<feature type="compositionally biased region" description="Basic residues" evidence="6">
    <location>
        <begin position="421"/>
        <end position="448"/>
    </location>
</feature>
<protein>
    <recommendedName>
        <fullName evidence="7">GCM domain-containing protein</fullName>
    </recommendedName>
</protein>
<evidence type="ECO:0000313" key="9">
    <source>
        <dbReference type="Proteomes" id="UP001367676"/>
    </source>
</evidence>
<dbReference type="PROSITE" id="PS50807">
    <property type="entry name" value="GCM"/>
    <property type="match status" value="1"/>
</dbReference>
<proteinExistence type="predicted"/>
<keyword evidence="4" id="KW-0804">Transcription</keyword>
<dbReference type="InterPro" id="IPR039791">
    <property type="entry name" value="GCM"/>
</dbReference>
<dbReference type="InterPro" id="IPR043020">
    <property type="entry name" value="GCM_large"/>
</dbReference>
<feature type="region of interest" description="Disordered" evidence="6">
    <location>
        <begin position="382"/>
        <end position="463"/>
    </location>
</feature>
<evidence type="ECO:0000259" key="7">
    <source>
        <dbReference type="PROSITE" id="PS50807"/>
    </source>
</evidence>
<keyword evidence="2" id="KW-0805">Transcription regulation</keyword>
<dbReference type="Gene3D" id="2.20.25.670">
    <property type="entry name" value="GCM domain, large subdomain"/>
    <property type="match status" value="1"/>
</dbReference>
<feature type="compositionally biased region" description="Pro residues" evidence="6">
    <location>
        <begin position="501"/>
        <end position="515"/>
    </location>
</feature>
<dbReference type="GO" id="GO:0001228">
    <property type="term" value="F:DNA-binding transcription activator activity, RNA polymerase II-specific"/>
    <property type="evidence" value="ECO:0007669"/>
    <property type="project" value="InterPro"/>
</dbReference>
<organism evidence="8 9">
    <name type="scientific">Parthenolecanium corni</name>
    <dbReference type="NCBI Taxonomy" id="536013"/>
    <lineage>
        <taxon>Eukaryota</taxon>
        <taxon>Metazoa</taxon>
        <taxon>Ecdysozoa</taxon>
        <taxon>Arthropoda</taxon>
        <taxon>Hexapoda</taxon>
        <taxon>Insecta</taxon>
        <taxon>Pterygota</taxon>
        <taxon>Neoptera</taxon>
        <taxon>Paraneoptera</taxon>
        <taxon>Hemiptera</taxon>
        <taxon>Sternorrhyncha</taxon>
        <taxon>Coccoidea</taxon>
        <taxon>Coccidae</taxon>
        <taxon>Parthenolecanium</taxon>
    </lineage>
</organism>